<organism evidence="1">
    <name type="scientific">viral metagenome</name>
    <dbReference type="NCBI Taxonomy" id="1070528"/>
    <lineage>
        <taxon>unclassified sequences</taxon>
        <taxon>metagenomes</taxon>
        <taxon>organismal metagenomes</taxon>
    </lineage>
</organism>
<dbReference type="EMBL" id="MN739435">
    <property type="protein sequence ID" value="QHT04563.1"/>
    <property type="molecule type" value="Genomic_DNA"/>
</dbReference>
<accession>A0A6C0CJU4</accession>
<dbReference type="AlphaFoldDB" id="A0A6C0CJU4"/>
<proteinExistence type="predicted"/>
<name>A0A6C0CJU4_9ZZZZ</name>
<sequence>MFRNALLKLKNVVIPSQPKIHVAATVPTTEHIKDHFRNHKIVYYRDKKIDPVTMDDLLRYEKMSLRQLNKELAHLGILLDIRNSLITNNSHMQKNELY</sequence>
<protein>
    <submittedName>
        <fullName evidence="1">Uncharacterized protein</fullName>
    </submittedName>
</protein>
<evidence type="ECO:0000313" key="1">
    <source>
        <dbReference type="EMBL" id="QHT04563.1"/>
    </source>
</evidence>
<reference evidence="1" key="1">
    <citation type="journal article" date="2020" name="Nature">
        <title>Giant virus diversity and host interactions through global metagenomics.</title>
        <authorList>
            <person name="Schulz F."/>
            <person name="Roux S."/>
            <person name="Paez-Espino D."/>
            <person name="Jungbluth S."/>
            <person name="Walsh D.A."/>
            <person name="Denef V.J."/>
            <person name="McMahon K.D."/>
            <person name="Konstantinidis K.T."/>
            <person name="Eloe-Fadrosh E.A."/>
            <person name="Kyrpides N.C."/>
            <person name="Woyke T."/>
        </authorList>
    </citation>
    <scope>NUCLEOTIDE SEQUENCE</scope>
    <source>
        <strain evidence="1">GVMAG-M-3300021343-4</strain>
    </source>
</reference>